<organism evidence="2 3">
    <name type="scientific">Delitschia confertaspora ATCC 74209</name>
    <dbReference type="NCBI Taxonomy" id="1513339"/>
    <lineage>
        <taxon>Eukaryota</taxon>
        <taxon>Fungi</taxon>
        <taxon>Dikarya</taxon>
        <taxon>Ascomycota</taxon>
        <taxon>Pezizomycotina</taxon>
        <taxon>Dothideomycetes</taxon>
        <taxon>Pleosporomycetidae</taxon>
        <taxon>Pleosporales</taxon>
        <taxon>Delitschiaceae</taxon>
        <taxon>Delitschia</taxon>
    </lineage>
</organism>
<name>A0A9P4JPQ5_9PLEO</name>
<dbReference type="OrthoDB" id="72726at2759"/>
<feature type="non-terminal residue" evidence="2">
    <location>
        <position position="332"/>
    </location>
</feature>
<dbReference type="Proteomes" id="UP000799536">
    <property type="component" value="Unassembled WGS sequence"/>
</dbReference>
<evidence type="ECO:0000313" key="3">
    <source>
        <dbReference type="Proteomes" id="UP000799536"/>
    </source>
</evidence>
<dbReference type="EMBL" id="ML994028">
    <property type="protein sequence ID" value="KAF2200323.1"/>
    <property type="molecule type" value="Genomic_DNA"/>
</dbReference>
<protein>
    <submittedName>
        <fullName evidence="2">Uncharacterized protein</fullName>
    </submittedName>
</protein>
<feature type="region of interest" description="Disordered" evidence="1">
    <location>
        <begin position="226"/>
        <end position="250"/>
    </location>
</feature>
<comment type="caution">
    <text evidence="2">The sequence shown here is derived from an EMBL/GenBank/DDBJ whole genome shotgun (WGS) entry which is preliminary data.</text>
</comment>
<proteinExistence type="predicted"/>
<feature type="compositionally biased region" description="Basic and acidic residues" evidence="1">
    <location>
        <begin position="227"/>
        <end position="240"/>
    </location>
</feature>
<keyword evidence="3" id="KW-1185">Reference proteome</keyword>
<dbReference type="AlphaFoldDB" id="A0A9P4JPQ5"/>
<evidence type="ECO:0000313" key="2">
    <source>
        <dbReference type="EMBL" id="KAF2200323.1"/>
    </source>
</evidence>
<evidence type="ECO:0000256" key="1">
    <source>
        <dbReference type="SAM" id="MobiDB-lite"/>
    </source>
</evidence>
<reference evidence="2" key="1">
    <citation type="journal article" date="2020" name="Stud. Mycol.">
        <title>101 Dothideomycetes genomes: a test case for predicting lifestyles and emergence of pathogens.</title>
        <authorList>
            <person name="Haridas S."/>
            <person name="Albert R."/>
            <person name="Binder M."/>
            <person name="Bloem J."/>
            <person name="Labutti K."/>
            <person name="Salamov A."/>
            <person name="Andreopoulos B."/>
            <person name="Baker S."/>
            <person name="Barry K."/>
            <person name="Bills G."/>
            <person name="Bluhm B."/>
            <person name="Cannon C."/>
            <person name="Castanera R."/>
            <person name="Culley D."/>
            <person name="Daum C."/>
            <person name="Ezra D."/>
            <person name="Gonzalez J."/>
            <person name="Henrissat B."/>
            <person name="Kuo A."/>
            <person name="Liang C."/>
            <person name="Lipzen A."/>
            <person name="Lutzoni F."/>
            <person name="Magnuson J."/>
            <person name="Mondo S."/>
            <person name="Nolan M."/>
            <person name="Ohm R."/>
            <person name="Pangilinan J."/>
            <person name="Park H.-J."/>
            <person name="Ramirez L."/>
            <person name="Alfaro M."/>
            <person name="Sun H."/>
            <person name="Tritt A."/>
            <person name="Yoshinaga Y."/>
            <person name="Zwiers L.-H."/>
            <person name="Turgeon B."/>
            <person name="Goodwin S."/>
            <person name="Spatafora J."/>
            <person name="Crous P."/>
            <person name="Grigoriev I."/>
        </authorList>
    </citation>
    <scope>NUCLEOTIDE SEQUENCE</scope>
    <source>
        <strain evidence="2">ATCC 74209</strain>
    </source>
</reference>
<gene>
    <name evidence="2" type="ORF">GQ43DRAFT_346279</name>
</gene>
<sequence length="332" mass="37392">PTLLTLPLEIRHLIYEALFSTYIIHHGFPSPVPPPFPSSRSNIVLAQNRTALLRTNHQLHTEATPFLPVQAALHFRHTESLLTTLLPLPQPTLTRLRHLRVTGFPFPLYGDGKTEFYTAYSFCNALSLLPGLCLERLVVEDAFHRFGLGEGWRDLATYFEIENLMECEGWRVCEFVVSGTGFLTGLGGGGRRRRRSQPENWDRLLKERDGNESGAGVEMFICPGKKVGPDGKGVDGEGEMRPWSSRPGTELLDEGVLDPQTDIEGEVHVIARRGRRVSCAVTGLREVTTWKEMKEKGIKKNDWKPYHNDMEDAVGWIYGGWGRRMQLALSAL</sequence>
<accession>A0A9P4JPQ5</accession>
<feature type="non-terminal residue" evidence="2">
    <location>
        <position position="1"/>
    </location>
</feature>